<reference evidence="2 3" key="1">
    <citation type="submission" date="2015-12" db="EMBL/GenBank/DDBJ databases">
        <title>Draft genome sequence of Acidibacillus ferrooxidans ITV001, isolated from a chalcopyrite acid mine drainage site in Brazil.</title>
        <authorList>
            <person name="Dall'Agnol H."/>
            <person name="Nancucheo I."/>
            <person name="Johnson B."/>
            <person name="Oliveira R."/>
            <person name="Leite L."/>
            <person name="Pylro V."/>
            <person name="Nunes G.L."/>
            <person name="Tzotzos G."/>
            <person name="Fernandes G.R."/>
            <person name="Dutra J."/>
            <person name="Orellana S.C."/>
            <person name="Oliveira G."/>
        </authorList>
    </citation>
    <scope>NUCLEOTIDE SEQUENCE [LARGE SCALE GENOMIC DNA]</scope>
    <source>
        <strain evidence="3">ITV01</strain>
    </source>
</reference>
<evidence type="ECO:0000313" key="2">
    <source>
        <dbReference type="EMBL" id="KUO95690.1"/>
    </source>
</evidence>
<organism evidence="2 3">
    <name type="scientific">Ferroacidibacillus organovorans</name>
    <dbReference type="NCBI Taxonomy" id="1765683"/>
    <lineage>
        <taxon>Bacteria</taxon>
        <taxon>Bacillati</taxon>
        <taxon>Bacillota</taxon>
        <taxon>Bacilli</taxon>
        <taxon>Bacillales</taxon>
        <taxon>Alicyclobacillaceae</taxon>
        <taxon>Ferroacidibacillus</taxon>
    </lineage>
</organism>
<keyword evidence="1" id="KW-0812">Transmembrane</keyword>
<evidence type="ECO:0000313" key="3">
    <source>
        <dbReference type="Proteomes" id="UP000053557"/>
    </source>
</evidence>
<name>A0A117SXR5_9BACL</name>
<feature type="transmembrane region" description="Helical" evidence="1">
    <location>
        <begin position="60"/>
        <end position="78"/>
    </location>
</feature>
<keyword evidence="1" id="KW-0472">Membrane</keyword>
<dbReference type="AlphaFoldDB" id="A0A117SXR5"/>
<feature type="transmembrane region" description="Helical" evidence="1">
    <location>
        <begin position="6"/>
        <end position="24"/>
    </location>
</feature>
<gene>
    <name evidence="2" type="ORF">ATW55_13140</name>
</gene>
<accession>A0A117SXR5</accession>
<evidence type="ECO:0000256" key="1">
    <source>
        <dbReference type="SAM" id="Phobius"/>
    </source>
</evidence>
<comment type="caution">
    <text evidence="2">The sequence shown here is derived from an EMBL/GenBank/DDBJ whole genome shotgun (WGS) entry which is preliminary data.</text>
</comment>
<proteinExistence type="predicted"/>
<dbReference type="Proteomes" id="UP000053557">
    <property type="component" value="Unassembled WGS sequence"/>
</dbReference>
<dbReference type="RefSeq" id="WP_067716301.1">
    <property type="nucleotide sequence ID" value="NZ_LPVJ01000038.1"/>
</dbReference>
<sequence>MGLLVWILQIIAFLVVWKVVHLLYWNARKLLGTQSLLLTMFITFCIALLAVVLFHAFHTVWAGVLIAALVLGIGNAEYELNREAP</sequence>
<protein>
    <submittedName>
        <fullName evidence="2">Uncharacterized protein</fullName>
    </submittedName>
</protein>
<dbReference type="OrthoDB" id="2382377at2"/>
<keyword evidence="3" id="KW-1185">Reference proteome</keyword>
<feature type="transmembrane region" description="Helical" evidence="1">
    <location>
        <begin position="36"/>
        <end position="54"/>
    </location>
</feature>
<keyword evidence="1" id="KW-1133">Transmembrane helix</keyword>
<dbReference type="EMBL" id="LPVJ01000038">
    <property type="protein sequence ID" value="KUO95690.1"/>
    <property type="molecule type" value="Genomic_DNA"/>
</dbReference>